<keyword evidence="1" id="KW-0732">Signal</keyword>
<evidence type="ECO:0000256" key="1">
    <source>
        <dbReference type="ARBA" id="ARBA00022729"/>
    </source>
</evidence>
<gene>
    <name evidence="3" type="ORF">SAMN05421841_1491</name>
</gene>
<keyword evidence="3" id="KW-0430">Lectin</keyword>
<dbReference type="InterPro" id="IPR036426">
    <property type="entry name" value="Bulb-type_lectin_dom_sf"/>
</dbReference>
<accession>A0A1I0PXA9</accession>
<dbReference type="Gene3D" id="2.90.10.10">
    <property type="entry name" value="Bulb-type lectin domain"/>
    <property type="match status" value="5"/>
</dbReference>
<evidence type="ECO:0000313" key="3">
    <source>
        <dbReference type="EMBL" id="SEW18972.1"/>
    </source>
</evidence>
<dbReference type="OrthoDB" id="1247215at2"/>
<dbReference type="SMART" id="SM00108">
    <property type="entry name" value="B_lectin"/>
    <property type="match status" value="2"/>
</dbReference>
<protein>
    <submittedName>
        <fullName evidence="3">D-mannose binding lectin</fullName>
    </submittedName>
</protein>
<dbReference type="EMBL" id="FOIU01000001">
    <property type="protein sequence ID" value="SEW18972.1"/>
    <property type="molecule type" value="Genomic_DNA"/>
</dbReference>
<dbReference type="InterPro" id="IPR051343">
    <property type="entry name" value="G-type_lectin_kinases/EP1-like"/>
</dbReference>
<dbReference type="PROSITE" id="PS50927">
    <property type="entry name" value="BULB_LECTIN"/>
    <property type="match status" value="2"/>
</dbReference>
<dbReference type="InterPro" id="IPR001480">
    <property type="entry name" value="Bulb-type_lectin_dom"/>
</dbReference>
<dbReference type="RefSeq" id="WP_089791357.1">
    <property type="nucleotide sequence ID" value="NZ_FOIU01000001.1"/>
</dbReference>
<feature type="domain" description="Bulb-type lectin" evidence="2">
    <location>
        <begin position="144"/>
        <end position="251"/>
    </location>
</feature>
<feature type="domain" description="Bulb-type lectin" evidence="2">
    <location>
        <begin position="19"/>
        <end position="127"/>
    </location>
</feature>
<dbReference type="GO" id="GO:0030246">
    <property type="term" value="F:carbohydrate binding"/>
    <property type="evidence" value="ECO:0007669"/>
    <property type="project" value="UniProtKB-KW"/>
</dbReference>
<dbReference type="Proteomes" id="UP000199469">
    <property type="component" value="Unassembled WGS sequence"/>
</dbReference>
<dbReference type="PANTHER" id="PTHR47976">
    <property type="entry name" value="G-TYPE LECTIN S-RECEPTOR-LIKE SERINE/THREONINE-PROTEIN KINASE SD2-5"/>
    <property type="match status" value="1"/>
</dbReference>
<evidence type="ECO:0000313" key="4">
    <source>
        <dbReference type="Proteomes" id="UP000199469"/>
    </source>
</evidence>
<sequence>MRRHLLALTLMFCGLLFNAQIIYNGQNIQQDKRYWSDNGQYYLLFQKDGNLVLYNRSARPLWESKTTNRGTQAIFQSDGNLVVYAPGNRPIFSSNTNGKRATKLSVQNDGNLVIYNRSSPVWASNTSNDDSNNNGGGNGWGFRGGGVNPGFAFYKNSKIYSANRNYYLVFQNDGNLVFSRNNGEAIWASGTDNKGSRAEFQQDGNLVVYDSYNKAVWSSNTQNRGATRLAVQDDGNLVVYQNSTPLWSSER</sequence>
<evidence type="ECO:0000259" key="2">
    <source>
        <dbReference type="PROSITE" id="PS50927"/>
    </source>
</evidence>
<proteinExistence type="predicted"/>
<organism evidence="3 4">
    <name type="scientific">Chryseobacterium wanjuense</name>
    <dbReference type="NCBI Taxonomy" id="356305"/>
    <lineage>
        <taxon>Bacteria</taxon>
        <taxon>Pseudomonadati</taxon>
        <taxon>Bacteroidota</taxon>
        <taxon>Flavobacteriia</taxon>
        <taxon>Flavobacteriales</taxon>
        <taxon>Weeksellaceae</taxon>
        <taxon>Chryseobacterium group</taxon>
        <taxon>Chryseobacterium</taxon>
    </lineage>
</organism>
<dbReference type="SUPFAM" id="SSF51110">
    <property type="entry name" value="alpha-D-mannose-specific plant lectins"/>
    <property type="match status" value="3"/>
</dbReference>
<dbReference type="AlphaFoldDB" id="A0A1I0PXA9"/>
<reference evidence="4" key="1">
    <citation type="submission" date="2016-10" db="EMBL/GenBank/DDBJ databases">
        <authorList>
            <person name="Varghese N."/>
            <person name="Submissions S."/>
        </authorList>
    </citation>
    <scope>NUCLEOTIDE SEQUENCE [LARGE SCALE GENOMIC DNA]</scope>
    <source>
        <strain evidence="4">DSM 17724</strain>
    </source>
</reference>
<keyword evidence="4" id="KW-1185">Reference proteome</keyword>
<name>A0A1I0PXA9_9FLAO</name>